<comment type="caution">
    <text evidence="4">The sequence shown here is derived from an EMBL/GenBank/DDBJ whole genome shotgun (WGS) entry which is preliminary data.</text>
</comment>
<feature type="binding site" evidence="3">
    <location>
        <position position="130"/>
    </location>
    <ligand>
        <name>a divalent metal cation</name>
        <dbReference type="ChEBI" id="CHEBI:60240"/>
    </ligand>
</feature>
<accession>A0A235F565</accession>
<comment type="similarity">
    <text evidence="1">Belongs to the DinB family.</text>
</comment>
<dbReference type="OrthoDB" id="9811413at2"/>
<evidence type="ECO:0000256" key="1">
    <source>
        <dbReference type="ARBA" id="ARBA00008635"/>
    </source>
</evidence>
<reference evidence="4 5" key="1">
    <citation type="submission" date="2017-07" db="EMBL/GenBank/DDBJ databases">
        <title>Fictibacillus sp. nov. GDSW-R2A3 Genome sequencing and assembly.</title>
        <authorList>
            <person name="Mayilraj S."/>
        </authorList>
    </citation>
    <scope>NUCLEOTIDE SEQUENCE [LARGE SCALE GENOMIC DNA]</scope>
    <source>
        <strain evidence="4 5">GDSW-R2A3</strain>
    </source>
</reference>
<evidence type="ECO:0000256" key="3">
    <source>
        <dbReference type="PIRSR" id="PIRSR607837-1"/>
    </source>
</evidence>
<evidence type="ECO:0000313" key="4">
    <source>
        <dbReference type="EMBL" id="OYD56334.1"/>
    </source>
</evidence>
<dbReference type="PANTHER" id="PTHR37302:SF1">
    <property type="entry name" value="PROTEIN DINB"/>
    <property type="match status" value="1"/>
</dbReference>
<dbReference type="SUPFAM" id="SSF109854">
    <property type="entry name" value="DinB/YfiT-like putative metalloenzymes"/>
    <property type="match status" value="1"/>
</dbReference>
<dbReference type="AlphaFoldDB" id="A0A235F565"/>
<protein>
    <recommendedName>
        <fullName evidence="6">Damage-inducible protein DinB</fullName>
    </recommendedName>
</protein>
<feature type="binding site" evidence="3">
    <location>
        <position position="126"/>
    </location>
    <ligand>
        <name>a divalent metal cation</name>
        <dbReference type="ChEBI" id="CHEBI:60240"/>
    </ligand>
</feature>
<sequence length="163" mass="18730">MNLEKTIQHLFAYHVWGTEKMLRHLEDKAEGFYNLEITSVFPSIKAVVDHVLEVDDLWFSRMIGRTAGVILTESPKEAREKFSVLHEEITAYLNSVDPLENITYKTSQGETFQNSVEELITHLVNHGTYHRGNLSAMLRQQGIPGGSTDYIYFLRENSLKSKQ</sequence>
<dbReference type="Proteomes" id="UP000215059">
    <property type="component" value="Unassembled WGS sequence"/>
</dbReference>
<evidence type="ECO:0000313" key="5">
    <source>
        <dbReference type="Proteomes" id="UP000215059"/>
    </source>
</evidence>
<dbReference type="EMBL" id="NOII01000020">
    <property type="protein sequence ID" value="OYD56334.1"/>
    <property type="molecule type" value="Genomic_DNA"/>
</dbReference>
<evidence type="ECO:0008006" key="6">
    <source>
        <dbReference type="Google" id="ProtNLM"/>
    </source>
</evidence>
<evidence type="ECO:0000256" key="2">
    <source>
        <dbReference type="ARBA" id="ARBA00022723"/>
    </source>
</evidence>
<dbReference type="Pfam" id="PF05163">
    <property type="entry name" value="DinB"/>
    <property type="match status" value="1"/>
</dbReference>
<dbReference type="PANTHER" id="PTHR37302">
    <property type="entry name" value="SLR1116 PROTEIN"/>
    <property type="match status" value="1"/>
</dbReference>
<dbReference type="Gene3D" id="1.20.120.450">
    <property type="entry name" value="dinb family like domain"/>
    <property type="match status" value="1"/>
</dbReference>
<gene>
    <name evidence="4" type="ORF">CGZ90_17990</name>
</gene>
<dbReference type="InterPro" id="IPR034660">
    <property type="entry name" value="DinB/YfiT-like"/>
</dbReference>
<feature type="binding site" evidence="3">
    <location>
        <position position="50"/>
    </location>
    <ligand>
        <name>a divalent metal cation</name>
        <dbReference type="ChEBI" id="CHEBI:60240"/>
    </ligand>
</feature>
<dbReference type="GO" id="GO:0046872">
    <property type="term" value="F:metal ion binding"/>
    <property type="evidence" value="ECO:0007669"/>
    <property type="project" value="UniProtKB-KW"/>
</dbReference>
<name>A0A235F565_9BACL</name>
<keyword evidence="5" id="KW-1185">Reference proteome</keyword>
<proteinExistence type="inferred from homology"/>
<keyword evidence="2 3" id="KW-0479">Metal-binding</keyword>
<dbReference type="InterPro" id="IPR007837">
    <property type="entry name" value="DinB"/>
</dbReference>
<organism evidence="4 5">
    <name type="scientific">Fictibacillus aquaticus</name>
    <dbReference type="NCBI Taxonomy" id="2021314"/>
    <lineage>
        <taxon>Bacteria</taxon>
        <taxon>Bacillati</taxon>
        <taxon>Bacillota</taxon>
        <taxon>Bacilli</taxon>
        <taxon>Bacillales</taxon>
        <taxon>Fictibacillaceae</taxon>
        <taxon>Fictibacillus</taxon>
    </lineage>
</organism>